<comment type="caution">
    <text evidence="1">The sequence shown here is derived from an EMBL/GenBank/DDBJ whole genome shotgun (WGS) entry which is preliminary data.</text>
</comment>
<dbReference type="EMBL" id="LAZR01053953">
    <property type="protein sequence ID" value="KKK79603.1"/>
    <property type="molecule type" value="Genomic_DNA"/>
</dbReference>
<name>A0A0F8YDU6_9ZZZZ</name>
<proteinExistence type="predicted"/>
<dbReference type="AlphaFoldDB" id="A0A0F8YDU6"/>
<accession>A0A0F8YDU6</accession>
<gene>
    <name evidence="1" type="ORF">LCGC14_2831840</name>
</gene>
<evidence type="ECO:0000313" key="1">
    <source>
        <dbReference type="EMBL" id="KKK79603.1"/>
    </source>
</evidence>
<organism evidence="1">
    <name type="scientific">marine sediment metagenome</name>
    <dbReference type="NCBI Taxonomy" id="412755"/>
    <lineage>
        <taxon>unclassified sequences</taxon>
        <taxon>metagenomes</taxon>
        <taxon>ecological metagenomes</taxon>
    </lineage>
</organism>
<protein>
    <submittedName>
        <fullName evidence="1">Uncharacterized protein</fullName>
    </submittedName>
</protein>
<reference evidence="1" key="1">
    <citation type="journal article" date="2015" name="Nature">
        <title>Complex archaea that bridge the gap between prokaryotes and eukaryotes.</title>
        <authorList>
            <person name="Spang A."/>
            <person name="Saw J.H."/>
            <person name="Jorgensen S.L."/>
            <person name="Zaremba-Niedzwiedzka K."/>
            <person name="Martijn J."/>
            <person name="Lind A.E."/>
            <person name="van Eijk R."/>
            <person name="Schleper C."/>
            <person name="Guy L."/>
            <person name="Ettema T.J."/>
        </authorList>
    </citation>
    <scope>NUCLEOTIDE SEQUENCE</scope>
</reference>
<sequence>MKKHEVITEAKNRERETGEIYYVVRDKTQPGEVYVIQTEMPFLGEWYTSDGIQHG</sequence>